<keyword evidence="1" id="KW-1133">Transmembrane helix</keyword>
<sequence>MPETSTDYYNSLNYENELLDNKINTYNKNELKDKQELFDEKKVHVNESINTIKFINNIMFGIYLLLVIVLGCFLYNKDMSYKAKILLLLLLLMYPFFITGLQDNIRFIYNYFFSETTRINIPVKKNNITELSDNYDTSINRNDENKIIKYKKCNKQNSIIQTRIDNIKNDSSTNIRSSFYKQEKTNNYAYLNSLLLFVYYACVLGLLYELFLTDSFPFNKYIKIGIFLLTALYPFYINMVTEFLIFTFSMIYAIISGQAYKIPTNYNIHFLTRNPNIEKSIGYASTVIDELKDSRNLFK</sequence>
<feature type="transmembrane region" description="Helical" evidence="1">
    <location>
        <begin position="243"/>
        <end position="260"/>
    </location>
</feature>
<name>A0A6C0JKC7_9ZZZZ</name>
<evidence type="ECO:0000256" key="1">
    <source>
        <dbReference type="SAM" id="Phobius"/>
    </source>
</evidence>
<protein>
    <submittedName>
        <fullName evidence="2">Uncharacterized protein</fullName>
    </submittedName>
</protein>
<proteinExistence type="predicted"/>
<organism evidence="2">
    <name type="scientific">viral metagenome</name>
    <dbReference type="NCBI Taxonomy" id="1070528"/>
    <lineage>
        <taxon>unclassified sequences</taxon>
        <taxon>metagenomes</taxon>
        <taxon>organismal metagenomes</taxon>
    </lineage>
</organism>
<keyword evidence="1" id="KW-0472">Membrane</keyword>
<reference evidence="2" key="1">
    <citation type="journal article" date="2020" name="Nature">
        <title>Giant virus diversity and host interactions through global metagenomics.</title>
        <authorList>
            <person name="Schulz F."/>
            <person name="Roux S."/>
            <person name="Paez-Espino D."/>
            <person name="Jungbluth S."/>
            <person name="Walsh D.A."/>
            <person name="Denef V.J."/>
            <person name="McMahon K.D."/>
            <person name="Konstantinidis K.T."/>
            <person name="Eloe-Fadrosh E.A."/>
            <person name="Kyrpides N.C."/>
            <person name="Woyke T."/>
        </authorList>
    </citation>
    <scope>NUCLEOTIDE SEQUENCE</scope>
    <source>
        <strain evidence="2">GVMAG-M-3300027747-57</strain>
    </source>
</reference>
<dbReference type="AlphaFoldDB" id="A0A6C0JKC7"/>
<dbReference type="EMBL" id="MN740430">
    <property type="protein sequence ID" value="QHU06039.1"/>
    <property type="molecule type" value="Genomic_DNA"/>
</dbReference>
<feature type="transmembrane region" description="Helical" evidence="1">
    <location>
        <begin position="188"/>
        <end position="208"/>
    </location>
</feature>
<evidence type="ECO:0000313" key="2">
    <source>
        <dbReference type="EMBL" id="QHU06039.1"/>
    </source>
</evidence>
<feature type="transmembrane region" description="Helical" evidence="1">
    <location>
        <begin position="54"/>
        <end position="73"/>
    </location>
</feature>
<accession>A0A6C0JKC7</accession>
<feature type="transmembrane region" description="Helical" evidence="1">
    <location>
        <begin position="85"/>
        <end position="102"/>
    </location>
</feature>
<keyword evidence="1" id="KW-0812">Transmembrane</keyword>